<organism evidence="1 2">
    <name type="scientific">Stenomitos frigidus AS-A4</name>
    <dbReference type="NCBI Taxonomy" id="2933935"/>
    <lineage>
        <taxon>Bacteria</taxon>
        <taxon>Bacillati</taxon>
        <taxon>Cyanobacteriota</taxon>
        <taxon>Cyanophyceae</taxon>
        <taxon>Leptolyngbyales</taxon>
        <taxon>Leptolyngbyaceae</taxon>
        <taxon>Stenomitos</taxon>
    </lineage>
</organism>
<evidence type="ECO:0000313" key="2">
    <source>
        <dbReference type="Proteomes" id="UP001476950"/>
    </source>
</evidence>
<dbReference type="RefSeq" id="WP_190447999.1">
    <property type="nucleotide sequence ID" value="NZ_JAMPLM010000044.1"/>
</dbReference>
<evidence type="ECO:0000313" key="1">
    <source>
        <dbReference type="EMBL" id="MEP1061782.1"/>
    </source>
</evidence>
<accession>A0ABV0KRC0</accession>
<protein>
    <submittedName>
        <fullName evidence="1">Uncharacterized protein</fullName>
    </submittedName>
</protein>
<name>A0ABV0KRC0_9CYAN</name>
<proteinExistence type="predicted"/>
<dbReference type="EMBL" id="JAMPLM010000044">
    <property type="protein sequence ID" value="MEP1061782.1"/>
    <property type="molecule type" value="Genomic_DNA"/>
</dbReference>
<keyword evidence="2" id="KW-1185">Reference proteome</keyword>
<comment type="caution">
    <text evidence="1">The sequence shown here is derived from an EMBL/GenBank/DDBJ whole genome shotgun (WGS) entry which is preliminary data.</text>
</comment>
<dbReference type="Proteomes" id="UP001476950">
    <property type="component" value="Unassembled WGS sequence"/>
</dbReference>
<reference evidence="1 2" key="1">
    <citation type="submission" date="2022-04" db="EMBL/GenBank/DDBJ databases">
        <title>Positive selection, recombination, and allopatry shape intraspecific diversity of widespread and dominant cyanobacteria.</title>
        <authorList>
            <person name="Wei J."/>
            <person name="Shu W."/>
            <person name="Hu C."/>
        </authorList>
    </citation>
    <scope>NUCLEOTIDE SEQUENCE [LARGE SCALE GENOMIC DNA]</scope>
    <source>
        <strain evidence="1 2">AS-A4</strain>
    </source>
</reference>
<sequence>MKNDLTEQLTEALDQALRLLNPNNEEHILTLVEGWATLAKAESQTVAFFYEQRGLEAMPSLLGAIGVNEWDWACSFDLPTGYATRVAVTQNMRDDALWWAIALESPEGEHGSLSFTVATVGSEDVARVVHVVETALCFEGYDVFVGSENEWQMYRQSFGEPV</sequence>
<gene>
    <name evidence="1" type="ORF">NDI38_25760</name>
</gene>